<evidence type="ECO:0000313" key="1">
    <source>
        <dbReference type="EMBL" id="PMD45009.1"/>
    </source>
</evidence>
<dbReference type="InterPro" id="IPR053175">
    <property type="entry name" value="DHMBA_Reg_Transcription_Factor"/>
</dbReference>
<dbReference type="OrthoDB" id="2991872at2759"/>
<keyword evidence="2" id="KW-1185">Reference proteome</keyword>
<dbReference type="EMBL" id="KZ613940">
    <property type="protein sequence ID" value="PMD45009.1"/>
    <property type="molecule type" value="Genomic_DNA"/>
</dbReference>
<dbReference type="Proteomes" id="UP000235786">
    <property type="component" value="Unassembled WGS sequence"/>
</dbReference>
<accession>A0A2J6S2L5</accession>
<dbReference type="STRING" id="1149755.A0A2J6S2L5"/>
<evidence type="ECO:0000313" key="2">
    <source>
        <dbReference type="Proteomes" id="UP000235786"/>
    </source>
</evidence>
<protein>
    <submittedName>
        <fullName evidence="1">Uncharacterized protein</fullName>
    </submittedName>
</protein>
<sequence length="422" mass="48310">MQAFNYFEKTFTFWPTDMPDFGHDYMTYSLRHWGRAGPGSSLQFAVSAFSHAVFWRRTGVSKALEDADRFYARCIGQTQKEMRELSNERIDHLVVATLLMTNYENFMYGAKRKCVQNPRSSISDEVGSRFWKNVCHWIGAVGLLKVRQQEGYRENLPLYRAVRRPIIRGCILRGDIVQEWLRDGAQYGEEGPVLKLDPLFIQTAALRSKSLKLFRQKNVSRFLQTNKTYIVAEAQNLNDALACWVQDLPGEWQFSTHCVEAFSETPSIDFLYNDTVYSYTTHGHAAVWIRFLAVRLIVSSILLKLLSALPQEPTIREQVECIQQHINLLATEMCCSIPFFFTSNALYHKFESSTFNITDKMASPEILPKLATLLSWPLSVAVSTTAVPAKQKEWLKHKLKIAASVQGDAVVQSIAESEEFKF</sequence>
<organism evidence="1 2">
    <name type="scientific">Hyaloscypha variabilis (strain UAMH 11265 / GT02V1 / F)</name>
    <name type="common">Meliniomyces variabilis</name>
    <dbReference type="NCBI Taxonomy" id="1149755"/>
    <lineage>
        <taxon>Eukaryota</taxon>
        <taxon>Fungi</taxon>
        <taxon>Dikarya</taxon>
        <taxon>Ascomycota</taxon>
        <taxon>Pezizomycotina</taxon>
        <taxon>Leotiomycetes</taxon>
        <taxon>Helotiales</taxon>
        <taxon>Hyaloscyphaceae</taxon>
        <taxon>Hyaloscypha</taxon>
        <taxon>Hyaloscypha variabilis</taxon>
    </lineage>
</organism>
<reference evidence="1 2" key="1">
    <citation type="submission" date="2016-04" db="EMBL/GenBank/DDBJ databases">
        <title>A degradative enzymes factory behind the ericoid mycorrhizal symbiosis.</title>
        <authorList>
            <consortium name="DOE Joint Genome Institute"/>
            <person name="Martino E."/>
            <person name="Morin E."/>
            <person name="Grelet G."/>
            <person name="Kuo A."/>
            <person name="Kohler A."/>
            <person name="Daghino S."/>
            <person name="Barry K."/>
            <person name="Choi C."/>
            <person name="Cichocki N."/>
            <person name="Clum A."/>
            <person name="Copeland A."/>
            <person name="Hainaut M."/>
            <person name="Haridas S."/>
            <person name="Labutti K."/>
            <person name="Lindquist E."/>
            <person name="Lipzen A."/>
            <person name="Khouja H.-R."/>
            <person name="Murat C."/>
            <person name="Ohm R."/>
            <person name="Olson A."/>
            <person name="Spatafora J."/>
            <person name="Veneault-Fourrey C."/>
            <person name="Henrissat B."/>
            <person name="Grigoriev I."/>
            <person name="Martin F."/>
            <person name="Perotto S."/>
        </authorList>
    </citation>
    <scope>NUCLEOTIDE SEQUENCE [LARGE SCALE GENOMIC DNA]</scope>
    <source>
        <strain evidence="1 2">F</strain>
    </source>
</reference>
<gene>
    <name evidence="1" type="ORF">L207DRAFT_524442</name>
</gene>
<name>A0A2J6S2L5_HYAVF</name>
<dbReference type="PANTHER" id="PTHR38791">
    <property type="entry name" value="ZN(II)2CYS6 TRANSCRIPTION FACTOR (EUROFUNG)-RELATED-RELATED"/>
    <property type="match status" value="1"/>
</dbReference>
<dbReference type="AlphaFoldDB" id="A0A2J6S2L5"/>
<proteinExistence type="predicted"/>